<evidence type="ECO:0000256" key="3">
    <source>
        <dbReference type="ARBA" id="ARBA00022833"/>
    </source>
</evidence>
<keyword evidence="4" id="KW-0175">Coiled coil</keyword>
<keyword evidence="1" id="KW-0479">Metal-binding</keyword>
<dbReference type="InterPro" id="IPR017907">
    <property type="entry name" value="Znf_RING_CS"/>
</dbReference>
<sequence>MVIKVVKKYQKIIRCCICLEDYYDTSLFFNDNNGNILPNQYATQATETETQPPPPSPILFAPENCNHHICQPCMEKYTLASLKQGNEDGMTNLMFVQCPEPECTQTYLLEELIAFALPLRQRMLFWFHNKIHILQQNLEKASLEEELRQQQLEQERQQQQKRRFNIKMKKRTSSSATVAAIAATAAASPSSALFFEDGQKLNYNNKKATDKIVKMALKNNWTRCPQCKYLVQRTRGCNHMSCPCGATFCYRCGSKCGADKNICNRNRENLREEMQKLLL</sequence>
<dbReference type="SUPFAM" id="SSF57850">
    <property type="entry name" value="RING/U-box"/>
    <property type="match status" value="2"/>
</dbReference>
<evidence type="ECO:0000313" key="6">
    <source>
        <dbReference type="Proteomes" id="UP001209540"/>
    </source>
</evidence>
<dbReference type="GO" id="GO:0004842">
    <property type="term" value="F:ubiquitin-protein transferase activity"/>
    <property type="evidence" value="ECO:0007669"/>
    <property type="project" value="InterPro"/>
</dbReference>
<evidence type="ECO:0000256" key="2">
    <source>
        <dbReference type="ARBA" id="ARBA00022771"/>
    </source>
</evidence>
<dbReference type="InterPro" id="IPR031127">
    <property type="entry name" value="E3_UB_ligase_RBR"/>
</dbReference>
<dbReference type="PANTHER" id="PTHR11685">
    <property type="entry name" value="RBR FAMILY RING FINGER AND IBR DOMAIN-CONTAINING"/>
    <property type="match status" value="1"/>
</dbReference>
<dbReference type="AlphaFoldDB" id="A0AAD5P9P4"/>
<organism evidence="5 6">
    <name type="scientific">Phascolomyces articulosus</name>
    <dbReference type="NCBI Taxonomy" id="60185"/>
    <lineage>
        <taxon>Eukaryota</taxon>
        <taxon>Fungi</taxon>
        <taxon>Fungi incertae sedis</taxon>
        <taxon>Mucoromycota</taxon>
        <taxon>Mucoromycotina</taxon>
        <taxon>Mucoromycetes</taxon>
        <taxon>Mucorales</taxon>
        <taxon>Lichtheimiaceae</taxon>
        <taxon>Phascolomyces</taxon>
    </lineage>
</organism>
<accession>A0AAD5P9P4</accession>
<evidence type="ECO:0000313" key="5">
    <source>
        <dbReference type="EMBL" id="KAI9251436.1"/>
    </source>
</evidence>
<proteinExistence type="predicted"/>
<dbReference type="Gene3D" id="1.20.120.1750">
    <property type="match status" value="1"/>
</dbReference>
<dbReference type="Proteomes" id="UP001209540">
    <property type="component" value="Unassembled WGS sequence"/>
</dbReference>
<dbReference type="CDD" id="cd22584">
    <property type="entry name" value="Rcat_RBR_unk"/>
    <property type="match status" value="1"/>
</dbReference>
<keyword evidence="3" id="KW-0862">Zinc</keyword>
<gene>
    <name evidence="5" type="ORF">BDA99DRAFT_575161</name>
</gene>
<keyword evidence="6" id="KW-1185">Reference proteome</keyword>
<evidence type="ECO:0008006" key="7">
    <source>
        <dbReference type="Google" id="ProtNLM"/>
    </source>
</evidence>
<name>A0AAD5P9P4_9FUNG</name>
<comment type="caution">
    <text evidence="5">The sequence shown here is derived from an EMBL/GenBank/DDBJ whole genome shotgun (WGS) entry which is preliminary data.</text>
</comment>
<dbReference type="PROSITE" id="PS00518">
    <property type="entry name" value="ZF_RING_1"/>
    <property type="match status" value="1"/>
</dbReference>
<dbReference type="GO" id="GO:0016567">
    <property type="term" value="P:protein ubiquitination"/>
    <property type="evidence" value="ECO:0007669"/>
    <property type="project" value="InterPro"/>
</dbReference>
<keyword evidence="2" id="KW-0863">Zinc-finger</keyword>
<reference evidence="5" key="1">
    <citation type="journal article" date="2022" name="IScience">
        <title>Evolution of zygomycete secretomes and the origins of terrestrial fungal ecologies.</title>
        <authorList>
            <person name="Chang Y."/>
            <person name="Wang Y."/>
            <person name="Mondo S."/>
            <person name="Ahrendt S."/>
            <person name="Andreopoulos W."/>
            <person name="Barry K."/>
            <person name="Beard J."/>
            <person name="Benny G.L."/>
            <person name="Blankenship S."/>
            <person name="Bonito G."/>
            <person name="Cuomo C."/>
            <person name="Desiro A."/>
            <person name="Gervers K.A."/>
            <person name="Hundley H."/>
            <person name="Kuo A."/>
            <person name="LaButti K."/>
            <person name="Lang B.F."/>
            <person name="Lipzen A."/>
            <person name="O'Donnell K."/>
            <person name="Pangilinan J."/>
            <person name="Reynolds N."/>
            <person name="Sandor L."/>
            <person name="Smith M.E."/>
            <person name="Tsang A."/>
            <person name="Grigoriev I.V."/>
            <person name="Stajich J.E."/>
            <person name="Spatafora J.W."/>
        </authorList>
    </citation>
    <scope>NUCLEOTIDE SEQUENCE</scope>
    <source>
        <strain evidence="5">RSA 2281</strain>
    </source>
</reference>
<feature type="coiled-coil region" evidence="4">
    <location>
        <begin position="133"/>
        <end position="167"/>
    </location>
</feature>
<protein>
    <recommendedName>
        <fullName evidence="7">RING-type domain-containing protein</fullName>
    </recommendedName>
</protein>
<reference evidence="5" key="2">
    <citation type="submission" date="2023-02" db="EMBL/GenBank/DDBJ databases">
        <authorList>
            <consortium name="DOE Joint Genome Institute"/>
            <person name="Mondo S.J."/>
            <person name="Chang Y."/>
            <person name="Wang Y."/>
            <person name="Ahrendt S."/>
            <person name="Andreopoulos W."/>
            <person name="Barry K."/>
            <person name="Beard J."/>
            <person name="Benny G.L."/>
            <person name="Blankenship S."/>
            <person name="Bonito G."/>
            <person name="Cuomo C."/>
            <person name="Desiro A."/>
            <person name="Gervers K.A."/>
            <person name="Hundley H."/>
            <person name="Kuo A."/>
            <person name="LaButti K."/>
            <person name="Lang B.F."/>
            <person name="Lipzen A."/>
            <person name="O'Donnell K."/>
            <person name="Pangilinan J."/>
            <person name="Reynolds N."/>
            <person name="Sandor L."/>
            <person name="Smith M.W."/>
            <person name="Tsang A."/>
            <person name="Grigoriev I.V."/>
            <person name="Stajich J.E."/>
            <person name="Spatafora J.W."/>
        </authorList>
    </citation>
    <scope>NUCLEOTIDE SEQUENCE</scope>
    <source>
        <strain evidence="5">RSA 2281</strain>
    </source>
</reference>
<dbReference type="Pfam" id="PF26200">
    <property type="entry name" value="Rcat_RNF216"/>
    <property type="match status" value="1"/>
</dbReference>
<evidence type="ECO:0000256" key="1">
    <source>
        <dbReference type="ARBA" id="ARBA00022723"/>
    </source>
</evidence>
<evidence type="ECO:0000256" key="4">
    <source>
        <dbReference type="SAM" id="Coils"/>
    </source>
</evidence>
<dbReference type="EMBL" id="JAIXMP010000030">
    <property type="protein sequence ID" value="KAI9251436.1"/>
    <property type="molecule type" value="Genomic_DNA"/>
</dbReference>
<dbReference type="GO" id="GO:0008270">
    <property type="term" value="F:zinc ion binding"/>
    <property type="evidence" value="ECO:0007669"/>
    <property type="project" value="UniProtKB-KW"/>
</dbReference>